<feature type="transmembrane region" description="Helical" evidence="6">
    <location>
        <begin position="319"/>
        <end position="339"/>
    </location>
</feature>
<feature type="transmembrane region" description="Helical" evidence="6">
    <location>
        <begin position="189"/>
        <end position="211"/>
    </location>
</feature>
<feature type="transmembrane region" description="Helical" evidence="6">
    <location>
        <begin position="77"/>
        <end position="97"/>
    </location>
</feature>
<evidence type="ECO:0000256" key="5">
    <source>
        <dbReference type="ARBA" id="ARBA00023136"/>
    </source>
</evidence>
<feature type="transmembrane region" description="Helical" evidence="6">
    <location>
        <begin position="345"/>
        <end position="367"/>
    </location>
</feature>
<evidence type="ECO:0000256" key="1">
    <source>
        <dbReference type="ARBA" id="ARBA00004141"/>
    </source>
</evidence>
<dbReference type="GO" id="GO:0015293">
    <property type="term" value="F:symporter activity"/>
    <property type="evidence" value="ECO:0007669"/>
    <property type="project" value="InterPro"/>
</dbReference>
<dbReference type="Proteomes" id="UP000885792">
    <property type="component" value="Unassembled WGS sequence"/>
</dbReference>
<evidence type="ECO:0000256" key="6">
    <source>
        <dbReference type="SAM" id="Phobius"/>
    </source>
</evidence>
<dbReference type="GO" id="GO:0016020">
    <property type="term" value="C:membrane"/>
    <property type="evidence" value="ECO:0007669"/>
    <property type="project" value="UniProtKB-SubCell"/>
</dbReference>
<keyword evidence="4 6" id="KW-1133">Transmembrane helix</keyword>
<protein>
    <submittedName>
        <fullName evidence="7">Dicarboxylate/amino acid:cation symporter</fullName>
    </submittedName>
</protein>
<proteinExistence type="predicted"/>
<dbReference type="SUPFAM" id="SSF118215">
    <property type="entry name" value="Proton glutamate symport protein"/>
    <property type="match status" value="1"/>
</dbReference>
<organism evidence="7">
    <name type="scientific">Aquifex aeolicus</name>
    <dbReference type="NCBI Taxonomy" id="63363"/>
    <lineage>
        <taxon>Bacteria</taxon>
        <taxon>Pseudomonadati</taxon>
        <taxon>Aquificota</taxon>
        <taxon>Aquificia</taxon>
        <taxon>Aquificales</taxon>
        <taxon>Aquificaceae</taxon>
        <taxon>Aquifex</taxon>
    </lineage>
</organism>
<dbReference type="PANTHER" id="PTHR11958">
    <property type="entry name" value="SODIUM/DICARBOXYLATE SYMPORTER-RELATED"/>
    <property type="match status" value="1"/>
</dbReference>
<accession>A0A7C5L4Z3</accession>
<feature type="transmembrane region" description="Helical" evidence="6">
    <location>
        <begin position="45"/>
        <end position="65"/>
    </location>
</feature>
<evidence type="ECO:0000256" key="2">
    <source>
        <dbReference type="ARBA" id="ARBA00022448"/>
    </source>
</evidence>
<dbReference type="Pfam" id="PF00375">
    <property type="entry name" value="SDF"/>
    <property type="match status" value="1"/>
</dbReference>
<dbReference type="AlphaFoldDB" id="A0A7C5L4Z3"/>
<comment type="subcellular location">
    <subcellularLocation>
        <location evidence="1">Membrane</location>
        <topology evidence="1">Multi-pass membrane protein</topology>
    </subcellularLocation>
</comment>
<sequence length="396" mass="42699">MRRLLSVENLTLLSILLGAGAGILKPELMKELKIVGDVFLNLLKMIIVPLVFTSVFIAMLGLGDIARFRDVGLKTVAYYVTTTAFSVLAGLVLVNLLQPGKGLDINLPSDSVEVGRLSFEDVLWSIIPSNPVESFAEGRVLQIIFFSVLLGLATLSISKDKREHVFALFDGLNDGLINLTRWIIKLTPVGVFALVGFMVADLGLSVFLSLWKYALTVTLGLLIHAFVTLPLLGYLLGRYNPYAYFLKVREAVLLAFSTASSAATLPVSMQVAEEKAGVRKETAGFVLPLGATINMDGTALYESVAAVFIANVYGINLELYQMVMIFITATLASIGAAAIPGAGLIMLTLVLSSVGIPLEGIALIVAVDRFLDMLRTSINVWGDLNGARIIDRFVRG</sequence>
<name>A0A7C5L4Z3_AQUAO</name>
<dbReference type="EMBL" id="DRNB01000051">
    <property type="protein sequence ID" value="HHJ63571.1"/>
    <property type="molecule type" value="Genomic_DNA"/>
</dbReference>
<feature type="transmembrane region" description="Helical" evidence="6">
    <location>
        <begin position="217"/>
        <end position="237"/>
    </location>
</feature>
<dbReference type="InterPro" id="IPR050746">
    <property type="entry name" value="DAACS"/>
</dbReference>
<evidence type="ECO:0000256" key="4">
    <source>
        <dbReference type="ARBA" id="ARBA00022989"/>
    </source>
</evidence>
<evidence type="ECO:0000313" key="7">
    <source>
        <dbReference type="EMBL" id="HHJ63571.1"/>
    </source>
</evidence>
<reference evidence="7" key="1">
    <citation type="journal article" date="2020" name="mSystems">
        <title>Genome- and Community-Level Interaction Insights into Carbon Utilization and Element Cycling Functions of Hydrothermarchaeota in Hydrothermal Sediment.</title>
        <authorList>
            <person name="Zhou Z."/>
            <person name="Liu Y."/>
            <person name="Xu W."/>
            <person name="Pan J."/>
            <person name="Luo Z.H."/>
            <person name="Li M."/>
        </authorList>
    </citation>
    <scope>NUCLEOTIDE SEQUENCE [LARGE SCALE GENOMIC DNA]</scope>
    <source>
        <strain evidence="7">HyVt-501</strain>
    </source>
</reference>
<dbReference type="InterPro" id="IPR001991">
    <property type="entry name" value="Na-dicarboxylate_symporter"/>
</dbReference>
<dbReference type="InterPro" id="IPR036458">
    <property type="entry name" value="Na:dicarbo_symporter_sf"/>
</dbReference>
<keyword evidence="3 6" id="KW-0812">Transmembrane</keyword>
<keyword evidence="5 6" id="KW-0472">Membrane</keyword>
<evidence type="ECO:0000256" key="3">
    <source>
        <dbReference type="ARBA" id="ARBA00022692"/>
    </source>
</evidence>
<dbReference type="PANTHER" id="PTHR11958:SF63">
    <property type="entry name" value="AMINO ACID TRANSPORTER"/>
    <property type="match status" value="1"/>
</dbReference>
<dbReference type="PRINTS" id="PR00173">
    <property type="entry name" value="EDTRNSPORT"/>
</dbReference>
<dbReference type="Gene3D" id="1.10.3860.10">
    <property type="entry name" value="Sodium:dicarboxylate symporter"/>
    <property type="match status" value="1"/>
</dbReference>
<comment type="caution">
    <text evidence="7">The sequence shown here is derived from an EMBL/GenBank/DDBJ whole genome shotgun (WGS) entry which is preliminary data.</text>
</comment>
<keyword evidence="2" id="KW-0813">Transport</keyword>
<gene>
    <name evidence="7" type="ORF">ENJ61_01555</name>
</gene>